<dbReference type="EMBL" id="JAPFFL010000006">
    <property type="protein sequence ID" value="KAJ6721146.1"/>
    <property type="molecule type" value="Genomic_DNA"/>
</dbReference>
<evidence type="ECO:0000256" key="2">
    <source>
        <dbReference type="ARBA" id="ARBA00023274"/>
    </source>
</evidence>
<dbReference type="GO" id="GO:1990904">
    <property type="term" value="C:ribonucleoprotein complex"/>
    <property type="evidence" value="ECO:0007669"/>
    <property type="project" value="UniProtKB-KW"/>
</dbReference>
<evidence type="ECO:0000313" key="3">
    <source>
        <dbReference type="EMBL" id="KAJ6721146.1"/>
    </source>
</evidence>
<dbReference type="GO" id="GO:0005840">
    <property type="term" value="C:ribosome"/>
    <property type="evidence" value="ECO:0007669"/>
    <property type="project" value="UniProtKB-KW"/>
</dbReference>
<sequence>MENEEFCDSLAHSSSTQSKAMAAPAASLLSLRCPSSPFRERGSGWTIWARNRGLERKERGIPAAQGNSCGLGMRGQKSRSGLGVGKEFDKAVSLICVELLEEVLMHNDSLETLEEKGLNQPLRKRKDTPFEDLRSGFQSIRYSLHLVFNEVQRSGNNSCILFLMMPPVGIRAFLLKG</sequence>
<organism evidence="3 4">
    <name type="scientific">Salix viminalis</name>
    <name type="common">Common osier</name>
    <name type="synonym">Basket willow</name>
    <dbReference type="NCBI Taxonomy" id="40686"/>
    <lineage>
        <taxon>Eukaryota</taxon>
        <taxon>Viridiplantae</taxon>
        <taxon>Streptophyta</taxon>
        <taxon>Embryophyta</taxon>
        <taxon>Tracheophyta</taxon>
        <taxon>Spermatophyta</taxon>
        <taxon>Magnoliopsida</taxon>
        <taxon>eudicotyledons</taxon>
        <taxon>Gunneridae</taxon>
        <taxon>Pentapetalae</taxon>
        <taxon>rosids</taxon>
        <taxon>fabids</taxon>
        <taxon>Malpighiales</taxon>
        <taxon>Salicaceae</taxon>
        <taxon>Saliceae</taxon>
        <taxon>Salix</taxon>
    </lineage>
</organism>
<evidence type="ECO:0000313" key="4">
    <source>
        <dbReference type="Proteomes" id="UP001151529"/>
    </source>
</evidence>
<dbReference type="InterPro" id="IPR036227">
    <property type="entry name" value="Ribosomal_uL15/eL18_sf"/>
</dbReference>
<name>A0A9Q0U0G4_SALVM</name>
<evidence type="ECO:0000256" key="1">
    <source>
        <dbReference type="ARBA" id="ARBA00022980"/>
    </source>
</evidence>
<protein>
    <submittedName>
        <fullName evidence="3">Uncharacterized protein</fullName>
    </submittedName>
</protein>
<accession>A0A9Q0U0G4</accession>
<reference evidence="3" key="2">
    <citation type="journal article" date="2023" name="Int. J. Mol. Sci.">
        <title>De Novo Assembly and Annotation of 11 Diverse Shrub Willow (Salix) Genomes Reveals Novel Gene Organization in Sex-Linked Regions.</title>
        <authorList>
            <person name="Hyden B."/>
            <person name="Feng K."/>
            <person name="Yates T.B."/>
            <person name="Jawdy S."/>
            <person name="Cereghino C."/>
            <person name="Smart L.B."/>
            <person name="Muchero W."/>
        </authorList>
    </citation>
    <scope>NUCLEOTIDE SEQUENCE [LARGE SCALE GENOMIC DNA]</scope>
    <source>
        <tissue evidence="3">Shoot tip</tissue>
    </source>
</reference>
<gene>
    <name evidence="3" type="ORF">OIU85_024259</name>
</gene>
<keyword evidence="1" id="KW-0689">Ribosomal protein</keyword>
<dbReference type="Proteomes" id="UP001151529">
    <property type="component" value="Chromosome 10"/>
</dbReference>
<comment type="caution">
    <text evidence="3">The sequence shown here is derived from an EMBL/GenBank/DDBJ whole genome shotgun (WGS) entry which is preliminary data.</text>
</comment>
<keyword evidence="4" id="KW-1185">Reference proteome</keyword>
<dbReference type="OrthoDB" id="361383at2759"/>
<dbReference type="SUPFAM" id="SSF52080">
    <property type="entry name" value="Ribosomal proteins L15p and L18e"/>
    <property type="match status" value="1"/>
</dbReference>
<proteinExistence type="predicted"/>
<dbReference type="AlphaFoldDB" id="A0A9Q0U0G4"/>
<reference evidence="3" key="1">
    <citation type="submission" date="2022-11" db="EMBL/GenBank/DDBJ databases">
        <authorList>
            <person name="Hyden B.L."/>
            <person name="Feng K."/>
            <person name="Yates T."/>
            <person name="Jawdy S."/>
            <person name="Smart L.B."/>
            <person name="Muchero W."/>
        </authorList>
    </citation>
    <scope>NUCLEOTIDE SEQUENCE</scope>
    <source>
        <tissue evidence="3">Shoot tip</tissue>
    </source>
</reference>
<keyword evidence="2" id="KW-0687">Ribonucleoprotein</keyword>